<dbReference type="Gene3D" id="1.10.10.10">
    <property type="entry name" value="Winged helix-like DNA-binding domain superfamily/Winged helix DNA-binding domain"/>
    <property type="match status" value="1"/>
</dbReference>
<dbReference type="InterPro" id="IPR050684">
    <property type="entry name" value="HTH-Siroheme_Decarb"/>
</dbReference>
<keyword evidence="2" id="KW-0238">DNA-binding</keyword>
<keyword evidence="1" id="KW-0805">Transcription regulation</keyword>
<evidence type="ECO:0000256" key="1">
    <source>
        <dbReference type="ARBA" id="ARBA00023015"/>
    </source>
</evidence>
<evidence type="ECO:0000256" key="2">
    <source>
        <dbReference type="ARBA" id="ARBA00023125"/>
    </source>
</evidence>
<dbReference type="CDD" id="cd00090">
    <property type="entry name" value="HTH_ARSR"/>
    <property type="match status" value="1"/>
</dbReference>
<reference evidence="5 6" key="1">
    <citation type="submission" date="2017-04" db="EMBL/GenBank/DDBJ databases">
        <title>Novel microbial lineages endemic to geothermal iron-oxide mats fill important gaps in the evolutionary history of Archaea.</title>
        <authorList>
            <person name="Jay Z.J."/>
            <person name="Beam J.P."/>
            <person name="Dlakic M."/>
            <person name="Rusch D.B."/>
            <person name="Kozubal M.A."/>
            <person name="Inskeep W.P."/>
        </authorList>
    </citation>
    <scope>NUCLEOTIDE SEQUENCE [LARGE SCALE GENOMIC DNA]</scope>
    <source>
        <strain evidence="5">OSP_D</strain>
    </source>
</reference>
<dbReference type="PANTHER" id="PTHR43413:SF4">
    <property type="entry name" value="HTH-TYPE TRANSCRIPTIONAL REGULATOR LYSM"/>
    <property type="match status" value="1"/>
</dbReference>
<dbReference type="GO" id="GO:0043565">
    <property type="term" value="F:sequence-specific DNA binding"/>
    <property type="evidence" value="ECO:0007669"/>
    <property type="project" value="InterPro"/>
</dbReference>
<dbReference type="InterPro" id="IPR011008">
    <property type="entry name" value="Dimeric_a/b-barrel"/>
</dbReference>
<dbReference type="InterPro" id="IPR011991">
    <property type="entry name" value="ArsR-like_HTH"/>
</dbReference>
<dbReference type="InterPro" id="IPR036390">
    <property type="entry name" value="WH_DNA-bd_sf"/>
</dbReference>
<sequence>MAKMLDELDLNILKKLKENSLKPFVKIARELNVSEGTIRQRIKKLVKSGVIKRFTVDVDASSAGLPLVAFVILNVEPDSLKSVAEEVGKIENVVEVHEIHTFGDLLLKVRVKSLKELGELVAQKIRSIKSVSVQYVIPVLNVWKDSPL</sequence>
<dbReference type="InterPro" id="IPR019887">
    <property type="entry name" value="Tscrpt_reg_AsnC/Lrp_C"/>
</dbReference>
<dbReference type="Proteomes" id="UP000240880">
    <property type="component" value="Unassembled WGS sequence"/>
</dbReference>
<feature type="domain" description="HTH asnC-type" evidence="4">
    <location>
        <begin position="5"/>
        <end position="66"/>
    </location>
</feature>
<dbReference type="InterPro" id="IPR036388">
    <property type="entry name" value="WH-like_DNA-bd_sf"/>
</dbReference>
<dbReference type="SUPFAM" id="SSF54909">
    <property type="entry name" value="Dimeric alpha+beta barrel"/>
    <property type="match status" value="1"/>
</dbReference>
<dbReference type="SMART" id="SM00344">
    <property type="entry name" value="HTH_ASNC"/>
    <property type="match status" value="1"/>
</dbReference>
<dbReference type="PROSITE" id="PS50956">
    <property type="entry name" value="HTH_ASNC_2"/>
    <property type="match status" value="1"/>
</dbReference>
<dbReference type="Pfam" id="PF13412">
    <property type="entry name" value="HTH_24"/>
    <property type="match status" value="1"/>
</dbReference>
<keyword evidence="3" id="KW-0804">Transcription</keyword>
<evidence type="ECO:0000256" key="3">
    <source>
        <dbReference type="ARBA" id="ARBA00023163"/>
    </source>
</evidence>
<evidence type="ECO:0000259" key="4">
    <source>
        <dbReference type="PROSITE" id="PS50956"/>
    </source>
</evidence>
<proteinExistence type="predicted"/>
<dbReference type="InterPro" id="IPR000485">
    <property type="entry name" value="AsnC-type_HTH_dom"/>
</dbReference>
<name>A0A2R6A7Z5_9ARCH</name>
<dbReference type="EMBL" id="NEXC01000068">
    <property type="protein sequence ID" value="PSN82521.1"/>
    <property type="molecule type" value="Genomic_DNA"/>
</dbReference>
<dbReference type="PRINTS" id="PR00033">
    <property type="entry name" value="HTHASNC"/>
</dbReference>
<dbReference type="Gene3D" id="3.30.70.920">
    <property type="match status" value="1"/>
</dbReference>
<dbReference type="InterPro" id="IPR019888">
    <property type="entry name" value="Tscrpt_reg_AsnC-like"/>
</dbReference>
<gene>
    <name evidence="5" type="ORF">B9Q01_07790</name>
</gene>
<evidence type="ECO:0000313" key="5">
    <source>
        <dbReference type="EMBL" id="PSN82521.1"/>
    </source>
</evidence>
<organism evidence="5 6">
    <name type="scientific">Candidatus Marsarchaeota G1 archaeon OSP_D</name>
    <dbReference type="NCBI Taxonomy" id="1978155"/>
    <lineage>
        <taxon>Archaea</taxon>
        <taxon>Candidatus Marsarchaeota</taxon>
        <taxon>Candidatus Marsarchaeota group 1</taxon>
    </lineage>
</organism>
<accession>A0A2R6A7Z5</accession>
<comment type="caution">
    <text evidence="5">The sequence shown here is derived from an EMBL/GenBank/DDBJ whole genome shotgun (WGS) entry which is preliminary data.</text>
</comment>
<evidence type="ECO:0000313" key="6">
    <source>
        <dbReference type="Proteomes" id="UP000240880"/>
    </source>
</evidence>
<dbReference type="PANTHER" id="PTHR43413">
    <property type="entry name" value="TRANSCRIPTIONAL REGULATOR, ASNC FAMILY"/>
    <property type="match status" value="1"/>
</dbReference>
<dbReference type="AlphaFoldDB" id="A0A2R6A7Z5"/>
<protein>
    <recommendedName>
        <fullName evidence="4">HTH asnC-type domain-containing protein</fullName>
    </recommendedName>
</protein>
<dbReference type="SUPFAM" id="SSF46785">
    <property type="entry name" value="Winged helix' DNA-binding domain"/>
    <property type="match status" value="1"/>
</dbReference>
<dbReference type="Pfam" id="PF01037">
    <property type="entry name" value="AsnC_trans_reg"/>
    <property type="match status" value="1"/>
</dbReference>